<dbReference type="InterPro" id="IPR001288">
    <property type="entry name" value="Translation_initiation_fac_3"/>
</dbReference>
<dbReference type="InterPro" id="IPR036788">
    <property type="entry name" value="T_IF-3_C_sf"/>
</dbReference>
<dbReference type="GO" id="GO:0032790">
    <property type="term" value="P:ribosome disassembly"/>
    <property type="evidence" value="ECO:0007669"/>
    <property type="project" value="TreeGrafter"/>
</dbReference>
<dbReference type="GO" id="GO:0043022">
    <property type="term" value="F:ribosome binding"/>
    <property type="evidence" value="ECO:0007669"/>
    <property type="project" value="TreeGrafter"/>
</dbReference>
<evidence type="ECO:0000259" key="5">
    <source>
        <dbReference type="Pfam" id="PF00707"/>
    </source>
</evidence>
<dbReference type="InterPro" id="IPR019815">
    <property type="entry name" value="Translation_initiation_fac_3_C"/>
</dbReference>
<comment type="similarity">
    <text evidence="1">Belongs to the IF-3 family.</text>
</comment>
<dbReference type="GO" id="GO:0016020">
    <property type="term" value="C:membrane"/>
    <property type="evidence" value="ECO:0007669"/>
    <property type="project" value="TreeGrafter"/>
</dbReference>
<keyword evidence="2 7" id="KW-0396">Initiation factor</keyword>
<organism evidence="7 8">
    <name type="scientific">Candidatus Azoamicus ciliaticola</name>
    <dbReference type="NCBI Taxonomy" id="2652803"/>
    <lineage>
        <taxon>Bacteria</taxon>
        <taxon>Pseudomonadati</taxon>
        <taxon>Pseudomonadota</taxon>
        <taxon>Gammaproteobacteria</taxon>
        <taxon>Candidatus Azoamicaceae</taxon>
        <taxon>Candidatus Azoamicus</taxon>
    </lineage>
</organism>
<name>A0A6J5JZI9_9GAMM</name>
<dbReference type="Pfam" id="PF00707">
    <property type="entry name" value="IF3_C"/>
    <property type="match status" value="1"/>
</dbReference>
<dbReference type="Gene3D" id="3.30.110.10">
    <property type="entry name" value="Translation initiation factor 3 (IF-3), C-terminal domain"/>
    <property type="match status" value="1"/>
</dbReference>
<keyword evidence="3" id="KW-0648">Protein biosynthesis</keyword>
<protein>
    <recommendedName>
        <fullName evidence="4">Translation initiation factor IF-3</fullName>
    </recommendedName>
</protein>
<dbReference type="InterPro" id="IPR036787">
    <property type="entry name" value="T_IF-3_N_sf"/>
</dbReference>
<dbReference type="PANTHER" id="PTHR10938">
    <property type="entry name" value="TRANSLATION INITIATION FACTOR IF-3"/>
    <property type="match status" value="1"/>
</dbReference>
<evidence type="ECO:0000313" key="8">
    <source>
        <dbReference type="Proteomes" id="UP000509549"/>
    </source>
</evidence>
<dbReference type="FunFam" id="3.30.110.10:FF:000001">
    <property type="entry name" value="Translation initiation factor IF-3"/>
    <property type="match status" value="1"/>
</dbReference>
<dbReference type="GO" id="GO:0005829">
    <property type="term" value="C:cytosol"/>
    <property type="evidence" value="ECO:0007669"/>
    <property type="project" value="TreeGrafter"/>
</dbReference>
<feature type="domain" description="Translation initiation factor 3 N-terminal" evidence="6">
    <location>
        <begin position="2"/>
        <end position="60"/>
    </location>
</feature>
<keyword evidence="8" id="KW-1185">Reference proteome</keyword>
<evidence type="ECO:0000256" key="1">
    <source>
        <dbReference type="ARBA" id="ARBA00005439"/>
    </source>
</evidence>
<dbReference type="NCBIfam" id="TIGR00168">
    <property type="entry name" value="infC"/>
    <property type="match status" value="1"/>
</dbReference>
<dbReference type="KEGG" id="acil:ESZ_00200"/>
<dbReference type="Proteomes" id="UP000509549">
    <property type="component" value="Chromosome"/>
</dbReference>
<evidence type="ECO:0000313" key="7">
    <source>
        <dbReference type="EMBL" id="CAB3976400.1"/>
    </source>
</evidence>
<dbReference type="PANTHER" id="PTHR10938:SF0">
    <property type="entry name" value="TRANSLATION INITIATION FACTOR IF-3, MITOCHONDRIAL"/>
    <property type="match status" value="1"/>
</dbReference>
<evidence type="ECO:0000259" key="6">
    <source>
        <dbReference type="Pfam" id="PF05198"/>
    </source>
</evidence>
<dbReference type="AlphaFoldDB" id="A0A6J5JZI9"/>
<dbReference type="EMBL" id="LR794158">
    <property type="protein sequence ID" value="CAB3976400.1"/>
    <property type="molecule type" value="Genomic_DNA"/>
</dbReference>
<sequence>MQLRLIDENGRQVGVVSLEEALKMAIAANLDLVEIQPKLVPPVAKIMNYGKFQFSINKRKSLAKKKQKEIKIKEVKFRPNTGNNDYLIKLKNIKNFLLNGNKIKIIVCFKGREIIHKNSGLELMKKICFDLQDFCKVDADPKFEGKNIITIISSLTKIKNP</sequence>
<dbReference type="Gene3D" id="3.10.20.80">
    <property type="entry name" value="Translation initiation factor 3 (IF-3), N-terminal domain"/>
    <property type="match status" value="1"/>
</dbReference>
<dbReference type="SUPFAM" id="SSF55200">
    <property type="entry name" value="Translation initiation factor IF3, C-terminal domain"/>
    <property type="match status" value="1"/>
</dbReference>
<feature type="domain" description="Translation initiation factor 3 C-terminal" evidence="5">
    <location>
        <begin position="70"/>
        <end position="153"/>
    </location>
</feature>
<gene>
    <name evidence="7" type="primary">infC</name>
    <name evidence="7" type="ORF">ESZ_00200</name>
</gene>
<dbReference type="SUPFAM" id="SSF54364">
    <property type="entry name" value="Translation initiation factor IF3, N-terminal domain"/>
    <property type="match status" value="1"/>
</dbReference>
<accession>A0A6J5JZI9</accession>
<evidence type="ECO:0000256" key="2">
    <source>
        <dbReference type="ARBA" id="ARBA00022540"/>
    </source>
</evidence>
<reference evidence="7 8" key="1">
    <citation type="submission" date="2020-04" db="EMBL/GenBank/DDBJ databases">
        <authorList>
            <person name="Graf S J."/>
        </authorList>
    </citation>
    <scope>NUCLEOTIDE SEQUENCE [LARGE SCALE GENOMIC DNA]</scope>
    <source>
        <strain evidence="7">1</strain>
    </source>
</reference>
<dbReference type="GO" id="GO:0003743">
    <property type="term" value="F:translation initiation factor activity"/>
    <property type="evidence" value="ECO:0007669"/>
    <property type="project" value="UniProtKB-UniRule"/>
</dbReference>
<dbReference type="Pfam" id="PF05198">
    <property type="entry name" value="IF3_N"/>
    <property type="match status" value="1"/>
</dbReference>
<evidence type="ECO:0000256" key="3">
    <source>
        <dbReference type="ARBA" id="ARBA00022917"/>
    </source>
</evidence>
<evidence type="ECO:0000256" key="4">
    <source>
        <dbReference type="NCBIfam" id="TIGR00168"/>
    </source>
</evidence>
<proteinExistence type="inferred from homology"/>
<dbReference type="InterPro" id="IPR019814">
    <property type="entry name" value="Translation_initiation_fac_3_N"/>
</dbReference>